<gene>
    <name evidence="2" type="ORF">H7F49_16205</name>
</gene>
<dbReference type="GO" id="GO:0006313">
    <property type="term" value="P:DNA transposition"/>
    <property type="evidence" value="ECO:0007669"/>
    <property type="project" value="InterPro"/>
</dbReference>
<accession>A0A7X1FAA2</accession>
<evidence type="ECO:0000313" key="3">
    <source>
        <dbReference type="Proteomes" id="UP000520156"/>
    </source>
</evidence>
<dbReference type="AlphaFoldDB" id="A0A7X1FAA2"/>
<dbReference type="GO" id="GO:0004803">
    <property type="term" value="F:transposase activity"/>
    <property type="evidence" value="ECO:0007669"/>
    <property type="project" value="InterPro"/>
</dbReference>
<dbReference type="Pfam" id="PF02371">
    <property type="entry name" value="Transposase_20"/>
    <property type="match status" value="1"/>
</dbReference>
<dbReference type="EMBL" id="JACLAU010000039">
    <property type="protein sequence ID" value="MBC2653236.1"/>
    <property type="molecule type" value="Genomic_DNA"/>
</dbReference>
<protein>
    <submittedName>
        <fullName evidence="2">Transposase</fullName>
    </submittedName>
</protein>
<dbReference type="PANTHER" id="PTHR33055">
    <property type="entry name" value="TRANSPOSASE FOR INSERTION SEQUENCE ELEMENT IS1111A"/>
    <property type="match status" value="1"/>
</dbReference>
<name>A0A7X1FAA2_9SPHN</name>
<dbReference type="GO" id="GO:0003677">
    <property type="term" value="F:DNA binding"/>
    <property type="evidence" value="ECO:0007669"/>
    <property type="project" value="InterPro"/>
</dbReference>
<dbReference type="InterPro" id="IPR047650">
    <property type="entry name" value="Transpos_IS110"/>
</dbReference>
<proteinExistence type="predicted"/>
<dbReference type="InterPro" id="IPR003346">
    <property type="entry name" value="Transposase_20"/>
</dbReference>
<feature type="non-terminal residue" evidence="2">
    <location>
        <position position="1"/>
    </location>
</feature>
<dbReference type="Proteomes" id="UP000520156">
    <property type="component" value="Unassembled WGS sequence"/>
</dbReference>
<evidence type="ECO:0000313" key="2">
    <source>
        <dbReference type="EMBL" id="MBC2653236.1"/>
    </source>
</evidence>
<sequence length="133" mass="14540">PRQSGRPINLASDNQNGHKLSRRDNQLLILIVALFSPRSSRYSQAASLVGVAPFDCESGTLRGQRRIIGGRKPLRDAAYMAALVAGQHNPAMKAFRQRLADAGKPPKVILVAIMRKLIATLNAMIKNQQTWAA</sequence>
<dbReference type="RefSeq" id="WP_185684619.1">
    <property type="nucleotide sequence ID" value="NZ_JACLAU010000039.1"/>
</dbReference>
<reference evidence="2 3" key="1">
    <citation type="submission" date="2020-08" db="EMBL/GenBank/DDBJ databases">
        <title>The genome sequence of Novosphingobium flavum 4Y4.</title>
        <authorList>
            <person name="Liu Y."/>
        </authorList>
    </citation>
    <scope>NUCLEOTIDE SEQUENCE [LARGE SCALE GENOMIC DNA]</scope>
    <source>
        <strain evidence="2 3">4Y4</strain>
    </source>
</reference>
<organism evidence="2 3">
    <name type="scientific">Novosphingobium aerophilum</name>
    <dbReference type="NCBI Taxonomy" id="2839843"/>
    <lineage>
        <taxon>Bacteria</taxon>
        <taxon>Pseudomonadati</taxon>
        <taxon>Pseudomonadota</taxon>
        <taxon>Alphaproteobacteria</taxon>
        <taxon>Sphingomonadales</taxon>
        <taxon>Sphingomonadaceae</taxon>
        <taxon>Novosphingobium</taxon>
    </lineage>
</organism>
<evidence type="ECO:0000259" key="1">
    <source>
        <dbReference type="Pfam" id="PF02371"/>
    </source>
</evidence>
<keyword evidence="3" id="KW-1185">Reference proteome</keyword>
<dbReference type="PANTHER" id="PTHR33055:SF13">
    <property type="entry name" value="TRANSPOSASE"/>
    <property type="match status" value="1"/>
</dbReference>
<feature type="domain" description="Transposase IS116/IS110/IS902 C-terminal" evidence="1">
    <location>
        <begin position="37"/>
        <end position="95"/>
    </location>
</feature>
<comment type="caution">
    <text evidence="2">The sequence shown here is derived from an EMBL/GenBank/DDBJ whole genome shotgun (WGS) entry which is preliminary data.</text>
</comment>